<dbReference type="EMBL" id="KV425902">
    <property type="protein sequence ID" value="KZW00285.1"/>
    <property type="molecule type" value="Genomic_DNA"/>
</dbReference>
<keyword evidence="3" id="KW-1185">Reference proteome</keyword>
<accession>A0A165N6F2</accession>
<sequence length="319" mass="34333">MSSIIPTRKPAHQRLPSDDDLQKNNPSGSSTELLAPARWKGKAKATDQDLEVDTGSDIGEHASSSEQDAESGTELTTYPPTNEDEAESKRIEENLRRWEEAERQKRRAQRESKVLSSSPPSRTSIVGGGWDALFARSTARRESTYNPHRPLRRDTQEEPADGSYATHRADSPTTPVPNTPGLSPATATTPNAAGSSPFSDAAAAASGPLMEPGTPGEVPSMSPLSSPPARPVLQASQSTQLQVPSTSRTTEPPGKINPPRIVIPGEDGNEASSSSSSRSRGQLEPDEPHEPPTRWWTEWLCGCREDKAEQQGGATNPFE</sequence>
<dbReference type="OrthoDB" id="3269735at2759"/>
<reference evidence="2 3" key="1">
    <citation type="journal article" date="2016" name="Mol. Biol. Evol.">
        <title>Comparative Genomics of Early-Diverging Mushroom-Forming Fungi Provides Insights into the Origins of Lignocellulose Decay Capabilities.</title>
        <authorList>
            <person name="Nagy L.G."/>
            <person name="Riley R."/>
            <person name="Tritt A."/>
            <person name="Adam C."/>
            <person name="Daum C."/>
            <person name="Floudas D."/>
            <person name="Sun H."/>
            <person name="Yadav J.S."/>
            <person name="Pangilinan J."/>
            <person name="Larsson K.H."/>
            <person name="Matsuura K."/>
            <person name="Barry K."/>
            <person name="Labutti K."/>
            <person name="Kuo R."/>
            <person name="Ohm R.A."/>
            <person name="Bhattacharya S.S."/>
            <person name="Shirouzu T."/>
            <person name="Yoshinaga Y."/>
            <person name="Martin F.M."/>
            <person name="Grigoriev I.V."/>
            <person name="Hibbett D.S."/>
        </authorList>
    </citation>
    <scope>NUCLEOTIDE SEQUENCE [LARGE SCALE GENOMIC DNA]</scope>
    <source>
        <strain evidence="2 3">HHB12029</strain>
    </source>
</reference>
<name>A0A165N6F2_EXIGL</name>
<feature type="region of interest" description="Disordered" evidence="1">
    <location>
        <begin position="1"/>
        <end position="294"/>
    </location>
</feature>
<feature type="compositionally biased region" description="Basic and acidic residues" evidence="1">
    <location>
        <begin position="281"/>
        <end position="292"/>
    </location>
</feature>
<feature type="compositionally biased region" description="Polar residues" evidence="1">
    <location>
        <begin position="234"/>
        <end position="250"/>
    </location>
</feature>
<feature type="compositionally biased region" description="Polar residues" evidence="1">
    <location>
        <begin position="114"/>
        <end position="124"/>
    </location>
</feature>
<evidence type="ECO:0000256" key="1">
    <source>
        <dbReference type="SAM" id="MobiDB-lite"/>
    </source>
</evidence>
<organism evidence="2 3">
    <name type="scientific">Exidia glandulosa HHB12029</name>
    <dbReference type="NCBI Taxonomy" id="1314781"/>
    <lineage>
        <taxon>Eukaryota</taxon>
        <taxon>Fungi</taxon>
        <taxon>Dikarya</taxon>
        <taxon>Basidiomycota</taxon>
        <taxon>Agaricomycotina</taxon>
        <taxon>Agaricomycetes</taxon>
        <taxon>Auriculariales</taxon>
        <taxon>Exidiaceae</taxon>
        <taxon>Exidia</taxon>
    </lineage>
</organism>
<dbReference type="InParanoid" id="A0A165N6F2"/>
<feature type="compositionally biased region" description="Basic and acidic residues" evidence="1">
    <location>
        <begin position="87"/>
        <end position="113"/>
    </location>
</feature>
<gene>
    <name evidence="2" type="ORF">EXIGLDRAFT_761899</name>
</gene>
<proteinExistence type="predicted"/>
<evidence type="ECO:0000313" key="3">
    <source>
        <dbReference type="Proteomes" id="UP000077266"/>
    </source>
</evidence>
<evidence type="ECO:0000313" key="2">
    <source>
        <dbReference type="EMBL" id="KZW00285.1"/>
    </source>
</evidence>
<feature type="compositionally biased region" description="Polar residues" evidence="1">
    <location>
        <begin position="23"/>
        <end position="32"/>
    </location>
</feature>
<dbReference type="Proteomes" id="UP000077266">
    <property type="component" value="Unassembled WGS sequence"/>
</dbReference>
<feature type="compositionally biased region" description="Low complexity" evidence="1">
    <location>
        <begin position="192"/>
        <end position="206"/>
    </location>
</feature>
<protein>
    <submittedName>
        <fullName evidence="2">Uncharacterized protein</fullName>
    </submittedName>
</protein>
<dbReference type="AlphaFoldDB" id="A0A165N6F2"/>